<dbReference type="InterPro" id="IPR011856">
    <property type="entry name" value="tRNA_endonuc-like_dom_sf"/>
</dbReference>
<reference evidence="1 2" key="1">
    <citation type="submission" date="2019-12" db="EMBL/GenBank/DDBJ databases">
        <title>complete genome sequences of Aeromonas caviae str. WP2-W18-ESBL-01 isolated from wastewater treatment plant effluent.</title>
        <authorList>
            <person name="Sekizuka T."/>
            <person name="Itokawa K."/>
            <person name="Yatsu K."/>
            <person name="Inamine Y."/>
            <person name="Kuroda M."/>
        </authorList>
    </citation>
    <scope>NUCLEOTIDE SEQUENCE [LARGE SCALE GENOMIC DNA]</scope>
    <source>
        <strain evidence="1 2">WP2-W18-ESBL-01</strain>
    </source>
</reference>
<proteinExistence type="predicted"/>
<gene>
    <name evidence="1" type="ORF">WP2W18E01_19110</name>
</gene>
<dbReference type="AlphaFoldDB" id="A0A6S4TNC8"/>
<organism evidence="1 2">
    <name type="scientific">Aeromonas caviae</name>
    <name type="common">Aeromonas punctata</name>
    <dbReference type="NCBI Taxonomy" id="648"/>
    <lineage>
        <taxon>Bacteria</taxon>
        <taxon>Pseudomonadati</taxon>
        <taxon>Pseudomonadota</taxon>
        <taxon>Gammaproteobacteria</taxon>
        <taxon>Aeromonadales</taxon>
        <taxon>Aeromonadaceae</taxon>
        <taxon>Aeromonas</taxon>
    </lineage>
</organism>
<protein>
    <submittedName>
        <fullName evidence="1">Uncharacterized protein</fullName>
    </submittedName>
</protein>
<name>A0A6S4TNC8_AERCA</name>
<dbReference type="Gene3D" id="3.40.1350.10">
    <property type="match status" value="1"/>
</dbReference>
<sequence length="177" mass="19973">MTYTSGEQMEQEVDDSLHSSHSSFREKLLEHLFIAELLKKSWKTGRCDIEVAKSEVDSKGYDLIVEAEGILRHIQLKSTKLGGKAANQKIHQSLSSKPSGCVVWMFFDDVSLQVDHYLFFGGAPGEKLPSLGDKVAKHTKGNADGKKLERPMIRQLPKGSFTRVDTFEQLYERLFVL</sequence>
<evidence type="ECO:0000313" key="2">
    <source>
        <dbReference type="Proteomes" id="UP000515756"/>
    </source>
</evidence>
<accession>A0A6S4TNC8</accession>
<dbReference type="EMBL" id="AP021927">
    <property type="protein sequence ID" value="BBQ30329.1"/>
    <property type="molecule type" value="Genomic_DNA"/>
</dbReference>
<dbReference type="GO" id="GO:0003676">
    <property type="term" value="F:nucleic acid binding"/>
    <property type="evidence" value="ECO:0007669"/>
    <property type="project" value="InterPro"/>
</dbReference>
<dbReference type="Proteomes" id="UP000515756">
    <property type="component" value="Chromosome"/>
</dbReference>
<evidence type="ECO:0000313" key="1">
    <source>
        <dbReference type="EMBL" id="BBQ30329.1"/>
    </source>
</evidence>